<reference evidence="1" key="1">
    <citation type="submission" date="2016-10" db="EMBL/GenBank/DDBJ databases">
        <title>Sequence of Gallionella enrichment culture.</title>
        <authorList>
            <person name="Poehlein A."/>
            <person name="Muehling M."/>
            <person name="Daniel R."/>
        </authorList>
    </citation>
    <scope>NUCLEOTIDE SEQUENCE</scope>
</reference>
<protein>
    <submittedName>
        <fullName evidence="1">Uncharacterized protein</fullName>
    </submittedName>
</protein>
<dbReference type="AlphaFoldDB" id="A0A1J5R1Z8"/>
<evidence type="ECO:0000313" key="1">
    <source>
        <dbReference type="EMBL" id="OIQ89976.1"/>
    </source>
</evidence>
<gene>
    <name evidence="1" type="ORF">GALL_281140</name>
</gene>
<accession>A0A1J5R1Z8</accession>
<dbReference type="EMBL" id="MLJW01000309">
    <property type="protein sequence ID" value="OIQ89976.1"/>
    <property type="molecule type" value="Genomic_DNA"/>
</dbReference>
<proteinExistence type="predicted"/>
<sequence length="72" mass="7994">MSAITFDPQSVRVGDRFQKTSDPLGRAWEVLHTFLAPNGLPHAHLVSQGRYGAHKTIGVPALLDRKFFEPLP</sequence>
<comment type="caution">
    <text evidence="1">The sequence shown here is derived from an EMBL/GenBank/DDBJ whole genome shotgun (WGS) entry which is preliminary data.</text>
</comment>
<name>A0A1J5R1Z8_9ZZZZ</name>
<organism evidence="1">
    <name type="scientific">mine drainage metagenome</name>
    <dbReference type="NCBI Taxonomy" id="410659"/>
    <lineage>
        <taxon>unclassified sequences</taxon>
        <taxon>metagenomes</taxon>
        <taxon>ecological metagenomes</taxon>
    </lineage>
</organism>